<protein>
    <submittedName>
        <fullName evidence="1">Uncharacterized protein</fullName>
    </submittedName>
</protein>
<name>A0AAV9AWB7_ACOGR</name>
<comment type="caution">
    <text evidence="1">The sequence shown here is derived from an EMBL/GenBank/DDBJ whole genome shotgun (WGS) entry which is preliminary data.</text>
</comment>
<proteinExistence type="predicted"/>
<reference evidence="1" key="1">
    <citation type="journal article" date="2023" name="Nat. Commun.">
        <title>Diploid and tetraploid genomes of Acorus and the evolution of monocots.</title>
        <authorList>
            <person name="Ma L."/>
            <person name="Liu K.W."/>
            <person name="Li Z."/>
            <person name="Hsiao Y.Y."/>
            <person name="Qi Y."/>
            <person name="Fu T."/>
            <person name="Tang G.D."/>
            <person name="Zhang D."/>
            <person name="Sun W.H."/>
            <person name="Liu D.K."/>
            <person name="Li Y."/>
            <person name="Chen G.Z."/>
            <person name="Liu X.D."/>
            <person name="Liao X.Y."/>
            <person name="Jiang Y.T."/>
            <person name="Yu X."/>
            <person name="Hao Y."/>
            <person name="Huang J."/>
            <person name="Zhao X.W."/>
            <person name="Ke S."/>
            <person name="Chen Y.Y."/>
            <person name="Wu W.L."/>
            <person name="Hsu J.L."/>
            <person name="Lin Y.F."/>
            <person name="Huang M.D."/>
            <person name="Li C.Y."/>
            <person name="Huang L."/>
            <person name="Wang Z.W."/>
            <person name="Zhao X."/>
            <person name="Zhong W.Y."/>
            <person name="Peng D.H."/>
            <person name="Ahmad S."/>
            <person name="Lan S."/>
            <person name="Zhang J.S."/>
            <person name="Tsai W.C."/>
            <person name="Van de Peer Y."/>
            <person name="Liu Z.J."/>
        </authorList>
    </citation>
    <scope>NUCLEOTIDE SEQUENCE</scope>
    <source>
        <strain evidence="1">SCP</strain>
    </source>
</reference>
<gene>
    <name evidence="1" type="ORF">QJS04_geneDACA006681</name>
</gene>
<dbReference type="AlphaFoldDB" id="A0AAV9AWB7"/>
<dbReference type="EMBL" id="JAUJYN010000006">
    <property type="protein sequence ID" value="KAK1268292.1"/>
    <property type="molecule type" value="Genomic_DNA"/>
</dbReference>
<evidence type="ECO:0000313" key="1">
    <source>
        <dbReference type="EMBL" id="KAK1268292.1"/>
    </source>
</evidence>
<sequence>MGSLQVLQLSMCRELNALPQGIESLTTLEKLHFEVSEELLQRMQPNGVEHQKICHIPTVDLILRDDVI</sequence>
<organism evidence="1 2">
    <name type="scientific">Acorus gramineus</name>
    <name type="common">Dwarf sweet flag</name>
    <dbReference type="NCBI Taxonomy" id="55184"/>
    <lineage>
        <taxon>Eukaryota</taxon>
        <taxon>Viridiplantae</taxon>
        <taxon>Streptophyta</taxon>
        <taxon>Embryophyta</taxon>
        <taxon>Tracheophyta</taxon>
        <taxon>Spermatophyta</taxon>
        <taxon>Magnoliopsida</taxon>
        <taxon>Liliopsida</taxon>
        <taxon>Acoraceae</taxon>
        <taxon>Acorus</taxon>
    </lineage>
</organism>
<reference evidence="1" key="2">
    <citation type="submission" date="2023-06" db="EMBL/GenBank/DDBJ databases">
        <authorList>
            <person name="Ma L."/>
            <person name="Liu K.-W."/>
            <person name="Li Z."/>
            <person name="Hsiao Y.-Y."/>
            <person name="Qi Y."/>
            <person name="Fu T."/>
            <person name="Tang G."/>
            <person name="Zhang D."/>
            <person name="Sun W.-H."/>
            <person name="Liu D.-K."/>
            <person name="Li Y."/>
            <person name="Chen G.-Z."/>
            <person name="Liu X.-D."/>
            <person name="Liao X.-Y."/>
            <person name="Jiang Y.-T."/>
            <person name="Yu X."/>
            <person name="Hao Y."/>
            <person name="Huang J."/>
            <person name="Zhao X.-W."/>
            <person name="Ke S."/>
            <person name="Chen Y.-Y."/>
            <person name="Wu W.-L."/>
            <person name="Hsu J.-L."/>
            <person name="Lin Y.-F."/>
            <person name="Huang M.-D."/>
            <person name="Li C.-Y."/>
            <person name="Huang L."/>
            <person name="Wang Z.-W."/>
            <person name="Zhao X."/>
            <person name="Zhong W.-Y."/>
            <person name="Peng D.-H."/>
            <person name="Ahmad S."/>
            <person name="Lan S."/>
            <person name="Zhang J.-S."/>
            <person name="Tsai W.-C."/>
            <person name="Van De Peer Y."/>
            <person name="Liu Z.-J."/>
        </authorList>
    </citation>
    <scope>NUCLEOTIDE SEQUENCE</scope>
    <source>
        <strain evidence="1">SCP</strain>
        <tissue evidence="1">Leaves</tissue>
    </source>
</reference>
<accession>A0AAV9AWB7</accession>
<dbReference type="Proteomes" id="UP001179952">
    <property type="component" value="Unassembled WGS sequence"/>
</dbReference>
<keyword evidence="2" id="KW-1185">Reference proteome</keyword>
<evidence type="ECO:0000313" key="2">
    <source>
        <dbReference type="Proteomes" id="UP001179952"/>
    </source>
</evidence>